<dbReference type="RefSeq" id="WP_188658055.1">
    <property type="nucleotide sequence ID" value="NZ_BMIH01000002.1"/>
</dbReference>
<dbReference type="Proteomes" id="UP000623067">
    <property type="component" value="Unassembled WGS sequence"/>
</dbReference>
<dbReference type="Gene3D" id="2.10.260.10">
    <property type="match status" value="1"/>
</dbReference>
<reference evidence="1" key="2">
    <citation type="submission" date="2020-09" db="EMBL/GenBank/DDBJ databases">
        <authorList>
            <person name="Sun Q."/>
            <person name="Zhou Y."/>
        </authorList>
    </citation>
    <scope>NUCLEOTIDE SEQUENCE</scope>
    <source>
        <strain evidence="1">CGMCC 1.15330</strain>
    </source>
</reference>
<dbReference type="EMBL" id="BMIH01000002">
    <property type="protein sequence ID" value="GGB25800.1"/>
    <property type="molecule type" value="Genomic_DNA"/>
</dbReference>
<dbReference type="AlphaFoldDB" id="A0A916T1G1"/>
<gene>
    <name evidence="1" type="ORF">GCM10011380_14230</name>
</gene>
<keyword evidence="2" id="KW-1185">Reference proteome</keyword>
<reference evidence="1" key="1">
    <citation type="journal article" date="2014" name="Int. J. Syst. Evol. Microbiol.">
        <title>Complete genome sequence of Corynebacterium casei LMG S-19264T (=DSM 44701T), isolated from a smear-ripened cheese.</title>
        <authorList>
            <consortium name="US DOE Joint Genome Institute (JGI-PGF)"/>
            <person name="Walter F."/>
            <person name="Albersmeier A."/>
            <person name="Kalinowski J."/>
            <person name="Ruckert C."/>
        </authorList>
    </citation>
    <scope>NUCLEOTIDE SEQUENCE</scope>
    <source>
        <strain evidence="1">CGMCC 1.15330</strain>
    </source>
</reference>
<evidence type="ECO:0000313" key="2">
    <source>
        <dbReference type="Proteomes" id="UP000623067"/>
    </source>
</evidence>
<organism evidence="1 2">
    <name type="scientific">Sphingomonas metalli</name>
    <dbReference type="NCBI Taxonomy" id="1779358"/>
    <lineage>
        <taxon>Bacteria</taxon>
        <taxon>Pseudomonadati</taxon>
        <taxon>Pseudomonadota</taxon>
        <taxon>Alphaproteobacteria</taxon>
        <taxon>Sphingomonadales</taxon>
        <taxon>Sphingomonadaceae</taxon>
        <taxon>Sphingomonas</taxon>
    </lineage>
</organism>
<comment type="caution">
    <text evidence="1">The sequence shown here is derived from an EMBL/GenBank/DDBJ whole genome shotgun (WGS) entry which is preliminary data.</text>
</comment>
<accession>A0A916T1G1</accession>
<protein>
    <recommendedName>
        <fullName evidence="3">AbrB/MazE/SpoVT family DNA-binding domain-containing protein</fullName>
    </recommendedName>
</protein>
<evidence type="ECO:0008006" key="3">
    <source>
        <dbReference type="Google" id="ProtNLM"/>
    </source>
</evidence>
<dbReference type="InterPro" id="IPR037914">
    <property type="entry name" value="SpoVT-AbrB_sf"/>
</dbReference>
<proteinExistence type="predicted"/>
<evidence type="ECO:0000313" key="1">
    <source>
        <dbReference type="EMBL" id="GGB25800.1"/>
    </source>
</evidence>
<name>A0A916T1G1_9SPHN</name>
<dbReference type="SUPFAM" id="SSF89447">
    <property type="entry name" value="AbrB/MazE/MraZ-like"/>
    <property type="match status" value="1"/>
</dbReference>
<sequence length="88" mass="9910">MNVMARIVRSGESQSVELPEGYRFDGDEVFLRRDGNRVVLETAEDALDPDTGLSIARLRELIQEGLDSGPGEPWDLEATLREARRRLP</sequence>